<comment type="caution">
    <text evidence="2">The sequence shown here is derived from an EMBL/GenBank/DDBJ whole genome shotgun (WGS) entry which is preliminary data.</text>
</comment>
<accession>A0A8J3ZTN5</accession>
<organism evidence="2 3">
    <name type="scientific">Virgisporangium ochraceum</name>
    <dbReference type="NCBI Taxonomy" id="65505"/>
    <lineage>
        <taxon>Bacteria</taxon>
        <taxon>Bacillati</taxon>
        <taxon>Actinomycetota</taxon>
        <taxon>Actinomycetes</taxon>
        <taxon>Micromonosporales</taxon>
        <taxon>Micromonosporaceae</taxon>
        <taxon>Virgisporangium</taxon>
    </lineage>
</organism>
<name>A0A8J3ZTN5_9ACTN</name>
<reference evidence="2" key="1">
    <citation type="submission" date="2021-01" db="EMBL/GenBank/DDBJ databases">
        <title>Whole genome shotgun sequence of Virgisporangium ochraceum NBRC 16418.</title>
        <authorList>
            <person name="Komaki H."/>
            <person name="Tamura T."/>
        </authorList>
    </citation>
    <scope>NUCLEOTIDE SEQUENCE</scope>
    <source>
        <strain evidence="2">NBRC 16418</strain>
    </source>
</reference>
<evidence type="ECO:0000259" key="1">
    <source>
        <dbReference type="Pfam" id="PF25535"/>
    </source>
</evidence>
<dbReference type="RefSeq" id="WP_203928736.1">
    <property type="nucleotide sequence ID" value="NZ_BOPH01000049.1"/>
</dbReference>
<evidence type="ECO:0000313" key="2">
    <source>
        <dbReference type="EMBL" id="GIJ68797.1"/>
    </source>
</evidence>
<sequence length="149" mass="16781">MTYFEDLTEYTYCEREVISIDGGYVEYRSGHRRLNVGWMDAPHPVPTGDVPGWLPARLLDLIDGPLVNVMRGFHLCTHCGDFDRAMLTVPHGSGTVSMGHAELRVPGEGTTMYAAPTLIWHYVTGHGYRPPEPFIDALQTYDDSWIPRT</sequence>
<gene>
    <name evidence="2" type="ORF">Voc01_037140</name>
</gene>
<keyword evidence="3" id="KW-1185">Reference proteome</keyword>
<dbReference type="Pfam" id="PF25535">
    <property type="entry name" value="DUF7919"/>
    <property type="match status" value="1"/>
</dbReference>
<protein>
    <recommendedName>
        <fullName evidence="1">DUF7919 domain-containing protein</fullName>
    </recommendedName>
</protein>
<dbReference type="InterPro" id="IPR057679">
    <property type="entry name" value="DUF7919"/>
</dbReference>
<dbReference type="Proteomes" id="UP000635606">
    <property type="component" value="Unassembled WGS sequence"/>
</dbReference>
<dbReference type="AlphaFoldDB" id="A0A8J3ZTN5"/>
<evidence type="ECO:0000313" key="3">
    <source>
        <dbReference type="Proteomes" id="UP000635606"/>
    </source>
</evidence>
<dbReference type="EMBL" id="BOPH01000049">
    <property type="protein sequence ID" value="GIJ68797.1"/>
    <property type="molecule type" value="Genomic_DNA"/>
</dbReference>
<proteinExistence type="predicted"/>
<feature type="domain" description="DUF7919" evidence="1">
    <location>
        <begin position="2"/>
        <end position="138"/>
    </location>
</feature>